<dbReference type="Proteomes" id="UP001595916">
    <property type="component" value="Unassembled WGS sequence"/>
</dbReference>
<sequence>MSVTIVGLGPGSMEGLSLGAYRELKTGKKIFCRTRQHPVVSILEEEGIEFEFFDEHYRLDSFEQVYERIASLIVEESERRDLIYCVPGHPYVAEKTVELIEKKLKEKGKTAIIVSSMSFVDAIFHSLGFDPSKGFSLVNAMDFEHERVDPGQNLIVTQVYDSWTASEVKLKLMEVYEDETPVWIVEGAMIPGQEKKQEFLLYELDQKGWKFNHLTSLFVPVQEEKKFRDFYDLKRIVETLRGENGCQWDKKQTHESLKKCLLEEAEEVNQAIDNEDIDNLIEELGDVLLIVFMQSQIGKEEGFFDIRDVVETICSKLIRRHPHVFGDIVINTEEEALELWNKIKMQEKLGKSR</sequence>
<comment type="caution">
    <text evidence="3">The sequence shown here is derived from an EMBL/GenBank/DDBJ whole genome shotgun (WGS) entry which is preliminary data.</text>
</comment>
<evidence type="ECO:0000313" key="4">
    <source>
        <dbReference type="Proteomes" id="UP001595916"/>
    </source>
</evidence>
<dbReference type="CDD" id="cd11723">
    <property type="entry name" value="YabN_N_like"/>
    <property type="match status" value="1"/>
</dbReference>
<evidence type="ECO:0000259" key="1">
    <source>
        <dbReference type="Pfam" id="PF00590"/>
    </source>
</evidence>
<dbReference type="Pfam" id="PF03819">
    <property type="entry name" value="MazG"/>
    <property type="match status" value="1"/>
</dbReference>
<dbReference type="SUPFAM" id="SSF53790">
    <property type="entry name" value="Tetrapyrrole methylase"/>
    <property type="match status" value="1"/>
</dbReference>
<dbReference type="InterPro" id="IPR000878">
    <property type="entry name" value="4pyrrol_Mease"/>
</dbReference>
<protein>
    <submittedName>
        <fullName evidence="3">MazG nucleotide pyrophosphohydrolase domain-containing protein</fullName>
    </submittedName>
</protein>
<gene>
    <name evidence="3" type="ORF">ACFO4R_04045</name>
</gene>
<dbReference type="Pfam" id="PF00590">
    <property type="entry name" value="TP_methylase"/>
    <property type="match status" value="1"/>
</dbReference>
<dbReference type="PANTHER" id="PTHR30522:SF0">
    <property type="entry name" value="NUCLEOSIDE TRIPHOSPHATE PYROPHOSPHOHYDROLASE"/>
    <property type="match status" value="1"/>
</dbReference>
<dbReference type="InterPro" id="IPR004518">
    <property type="entry name" value="MazG-like_dom"/>
</dbReference>
<dbReference type="SUPFAM" id="SSF101386">
    <property type="entry name" value="all-alpha NTP pyrophosphatases"/>
    <property type="match status" value="1"/>
</dbReference>
<dbReference type="PANTHER" id="PTHR30522">
    <property type="entry name" value="NUCLEOSIDE TRIPHOSPHATE PYROPHOSPHOHYDROLASE"/>
    <property type="match status" value="1"/>
</dbReference>
<reference evidence="4" key="1">
    <citation type="journal article" date="2019" name="Int. J. Syst. Evol. Microbiol.">
        <title>The Global Catalogue of Microorganisms (GCM) 10K type strain sequencing project: providing services to taxonomists for standard genome sequencing and annotation.</title>
        <authorList>
            <consortium name="The Broad Institute Genomics Platform"/>
            <consortium name="The Broad Institute Genome Sequencing Center for Infectious Disease"/>
            <person name="Wu L."/>
            <person name="Ma J."/>
        </authorList>
    </citation>
    <scope>NUCLEOTIDE SEQUENCE [LARGE SCALE GENOMIC DNA]</scope>
    <source>
        <strain evidence="4">CCUG 46385</strain>
    </source>
</reference>
<name>A0ABV9QNG2_9FIRM</name>
<proteinExistence type="predicted"/>
<keyword evidence="4" id="KW-1185">Reference proteome</keyword>
<evidence type="ECO:0000313" key="3">
    <source>
        <dbReference type="EMBL" id="MFC4804246.1"/>
    </source>
</evidence>
<dbReference type="CDD" id="cd11528">
    <property type="entry name" value="NTP-PPase_MazG_Nterm"/>
    <property type="match status" value="1"/>
</dbReference>
<organism evidence="3 4">
    <name type="scientific">Filifactor villosus</name>
    <dbReference type="NCBI Taxonomy" id="29374"/>
    <lineage>
        <taxon>Bacteria</taxon>
        <taxon>Bacillati</taxon>
        <taxon>Bacillota</taxon>
        <taxon>Clostridia</taxon>
        <taxon>Peptostreptococcales</taxon>
        <taxon>Filifactoraceae</taxon>
        <taxon>Filifactor</taxon>
    </lineage>
</organism>
<dbReference type="Gene3D" id="3.40.1010.10">
    <property type="entry name" value="Cobalt-precorrin-4 Transmethylase, Domain 1"/>
    <property type="match status" value="1"/>
</dbReference>
<dbReference type="InterPro" id="IPR035013">
    <property type="entry name" value="YabN_N"/>
</dbReference>
<dbReference type="RefSeq" id="WP_379787745.1">
    <property type="nucleotide sequence ID" value="NZ_JBHSHL010000014.1"/>
</dbReference>
<dbReference type="EMBL" id="JBHSHL010000014">
    <property type="protein sequence ID" value="MFC4804246.1"/>
    <property type="molecule type" value="Genomic_DNA"/>
</dbReference>
<feature type="domain" description="NTP pyrophosphohydrolase MazG-like" evidence="2">
    <location>
        <begin position="252"/>
        <end position="325"/>
    </location>
</feature>
<dbReference type="InterPro" id="IPR048015">
    <property type="entry name" value="NTP-PPase_MazG-like_N"/>
</dbReference>
<dbReference type="InterPro" id="IPR011551">
    <property type="entry name" value="NTP_PyrPHydrolase_MazG"/>
</dbReference>
<dbReference type="Gene3D" id="1.10.287.1080">
    <property type="entry name" value="MazG-like"/>
    <property type="match status" value="1"/>
</dbReference>
<accession>A0ABV9QNG2</accession>
<evidence type="ECO:0000259" key="2">
    <source>
        <dbReference type="Pfam" id="PF03819"/>
    </source>
</evidence>
<dbReference type="InterPro" id="IPR014777">
    <property type="entry name" value="4pyrrole_Mease_sub1"/>
</dbReference>
<dbReference type="InterPro" id="IPR035996">
    <property type="entry name" value="4pyrrol_Methylase_sf"/>
</dbReference>
<feature type="domain" description="Tetrapyrrole methylase" evidence="1">
    <location>
        <begin position="3"/>
        <end position="194"/>
    </location>
</feature>